<dbReference type="Proteomes" id="UP000075714">
    <property type="component" value="Unassembled WGS sequence"/>
</dbReference>
<dbReference type="GO" id="GO:0051879">
    <property type="term" value="F:Hsp90 protein binding"/>
    <property type="evidence" value="ECO:0007669"/>
    <property type="project" value="TreeGrafter"/>
</dbReference>
<evidence type="ECO:0000313" key="3">
    <source>
        <dbReference type="EMBL" id="KXZ55488.1"/>
    </source>
</evidence>
<sequence>MASFKDQGNEEFKKENYLKAAALYTQAIKEDPKNAVLYSNRSAALLKLNKVTKAMEDAEMCISLKPEWEKGYFRKGAVLEATDKMHEALDVYQAAAKLVAGGEAAHKELSNKIRSLCKLLKIKVSAAAHKEDTLDGMLVAAATAVAGGDSERAGKLGAFGRELAAMVLDNVAQSGTDFPPSLHFLPGPGAEAHEERDTNVLAAKAFDAPETLNEFVVGMREKGARLAAAAVLAVVPKAAVAFPQLWLRKGWPTACGSKQQPGVFVQMELRGAGAAGRHMWFVPVRADKSAESPVPLSVAEFGLLPQILE</sequence>
<accession>A0A150H0U4</accession>
<dbReference type="OrthoDB" id="2423701at2759"/>
<keyword evidence="2" id="KW-0802">TPR repeat</keyword>
<dbReference type="InterPro" id="IPR011990">
    <property type="entry name" value="TPR-like_helical_dom_sf"/>
</dbReference>
<dbReference type="SUPFAM" id="SSF48452">
    <property type="entry name" value="TPR-like"/>
    <property type="match status" value="1"/>
</dbReference>
<dbReference type="Pfam" id="PF13431">
    <property type="entry name" value="TPR_17"/>
    <property type="match status" value="1"/>
</dbReference>
<dbReference type="Gene3D" id="1.25.40.10">
    <property type="entry name" value="Tetratricopeptide repeat domain"/>
    <property type="match status" value="1"/>
</dbReference>
<gene>
    <name evidence="3" type="ORF">GPECTOR_2g1037</name>
</gene>
<dbReference type="SMART" id="SM00028">
    <property type="entry name" value="TPR"/>
    <property type="match status" value="3"/>
</dbReference>
<dbReference type="PANTHER" id="PTHR22904">
    <property type="entry name" value="TPR REPEAT CONTAINING PROTEIN"/>
    <property type="match status" value="1"/>
</dbReference>
<dbReference type="InterPro" id="IPR019734">
    <property type="entry name" value="TPR_rpt"/>
</dbReference>
<dbReference type="PANTHER" id="PTHR22904:SF523">
    <property type="entry name" value="STRESS-INDUCED-PHOSPHOPROTEIN 1"/>
    <property type="match status" value="1"/>
</dbReference>
<reference evidence="4" key="1">
    <citation type="journal article" date="2016" name="Nat. Commun.">
        <title>The Gonium pectorale genome demonstrates co-option of cell cycle regulation during the evolution of multicellularity.</title>
        <authorList>
            <person name="Hanschen E.R."/>
            <person name="Marriage T.N."/>
            <person name="Ferris P.J."/>
            <person name="Hamaji T."/>
            <person name="Toyoda A."/>
            <person name="Fujiyama A."/>
            <person name="Neme R."/>
            <person name="Noguchi H."/>
            <person name="Minakuchi Y."/>
            <person name="Suzuki M."/>
            <person name="Kawai-Toyooka H."/>
            <person name="Smith D.R."/>
            <person name="Sparks H."/>
            <person name="Anderson J."/>
            <person name="Bakaric R."/>
            <person name="Luria V."/>
            <person name="Karger A."/>
            <person name="Kirschner M.W."/>
            <person name="Durand P.M."/>
            <person name="Michod R.E."/>
            <person name="Nozaki H."/>
            <person name="Olson B.J."/>
        </authorList>
    </citation>
    <scope>NUCLEOTIDE SEQUENCE [LARGE SCALE GENOMIC DNA]</scope>
    <source>
        <strain evidence="4">NIES-2863</strain>
    </source>
</reference>
<proteinExistence type="predicted"/>
<evidence type="ECO:0000313" key="4">
    <source>
        <dbReference type="Proteomes" id="UP000075714"/>
    </source>
</evidence>
<dbReference type="EMBL" id="LSYV01000003">
    <property type="protein sequence ID" value="KXZ55488.1"/>
    <property type="molecule type" value="Genomic_DNA"/>
</dbReference>
<evidence type="ECO:0000256" key="1">
    <source>
        <dbReference type="ARBA" id="ARBA00022737"/>
    </source>
</evidence>
<comment type="caution">
    <text evidence="3">The sequence shown here is derived from an EMBL/GenBank/DDBJ whole genome shotgun (WGS) entry which is preliminary data.</text>
</comment>
<keyword evidence="4" id="KW-1185">Reference proteome</keyword>
<evidence type="ECO:0000256" key="2">
    <source>
        <dbReference type="ARBA" id="ARBA00022803"/>
    </source>
</evidence>
<dbReference type="AlphaFoldDB" id="A0A150H0U4"/>
<organism evidence="3 4">
    <name type="scientific">Gonium pectorale</name>
    <name type="common">Green alga</name>
    <dbReference type="NCBI Taxonomy" id="33097"/>
    <lineage>
        <taxon>Eukaryota</taxon>
        <taxon>Viridiplantae</taxon>
        <taxon>Chlorophyta</taxon>
        <taxon>core chlorophytes</taxon>
        <taxon>Chlorophyceae</taxon>
        <taxon>CS clade</taxon>
        <taxon>Chlamydomonadales</taxon>
        <taxon>Volvocaceae</taxon>
        <taxon>Gonium</taxon>
    </lineage>
</organism>
<dbReference type="STRING" id="33097.A0A150H0U4"/>
<protein>
    <submittedName>
        <fullName evidence="3">Uncharacterized protein</fullName>
    </submittedName>
</protein>
<name>A0A150H0U4_GONPE</name>
<keyword evidence="1" id="KW-0677">Repeat</keyword>